<keyword evidence="3" id="KW-1185">Reference proteome</keyword>
<comment type="caution">
    <text evidence="2">The sequence shown here is derived from an EMBL/GenBank/DDBJ whole genome shotgun (WGS) entry which is preliminary data.</text>
</comment>
<feature type="region of interest" description="Disordered" evidence="1">
    <location>
        <begin position="152"/>
        <end position="214"/>
    </location>
</feature>
<organism evidence="2 3">
    <name type="scientific">Meganyctiphanes norvegica</name>
    <name type="common">Northern krill</name>
    <name type="synonym">Thysanopoda norvegica</name>
    <dbReference type="NCBI Taxonomy" id="48144"/>
    <lineage>
        <taxon>Eukaryota</taxon>
        <taxon>Metazoa</taxon>
        <taxon>Ecdysozoa</taxon>
        <taxon>Arthropoda</taxon>
        <taxon>Crustacea</taxon>
        <taxon>Multicrustacea</taxon>
        <taxon>Malacostraca</taxon>
        <taxon>Eumalacostraca</taxon>
        <taxon>Eucarida</taxon>
        <taxon>Euphausiacea</taxon>
        <taxon>Euphausiidae</taxon>
        <taxon>Meganyctiphanes</taxon>
    </lineage>
</organism>
<dbReference type="Proteomes" id="UP001497623">
    <property type="component" value="Unassembled WGS sequence"/>
</dbReference>
<dbReference type="EMBL" id="CAXKWB010014805">
    <property type="protein sequence ID" value="CAL4111784.1"/>
    <property type="molecule type" value="Genomic_DNA"/>
</dbReference>
<feature type="compositionally biased region" description="Polar residues" evidence="1">
    <location>
        <begin position="162"/>
        <end position="176"/>
    </location>
</feature>
<reference evidence="2 3" key="1">
    <citation type="submission" date="2024-05" db="EMBL/GenBank/DDBJ databases">
        <authorList>
            <person name="Wallberg A."/>
        </authorList>
    </citation>
    <scope>NUCLEOTIDE SEQUENCE [LARGE SCALE GENOMIC DNA]</scope>
</reference>
<sequence>SDSAIEITGFLLYDHSQGTGRKVKIKSGGLNSSTLKVNLGMGFFTSRYDVTFIIFGKNKVSEEFRRTSGEDEDYNTVIEDHMVVEDNEETNSINEVIESMTQNEEVCTVVIEEQTEIKDDHTVTDFNYEEEVRHTEKVPVIEISTLVEESTMVAEDHDTSDLNKSNSDVHTGSSEEAGNATKVPVTESSTLAEESDIVTNDHDTNAVSKGFDNENSANVEEVTIISKTLTEESDILNGDNDDNCNEKVSDNVDSNNDEELTNLINDKVEEDTSAERGSKEPIDDLSTGEYNEE</sequence>
<accession>A0AAV2R692</accession>
<proteinExistence type="predicted"/>
<feature type="region of interest" description="Disordered" evidence="1">
    <location>
        <begin position="234"/>
        <end position="293"/>
    </location>
</feature>
<evidence type="ECO:0000313" key="3">
    <source>
        <dbReference type="Proteomes" id="UP001497623"/>
    </source>
</evidence>
<feature type="compositionally biased region" description="Basic and acidic residues" evidence="1">
    <location>
        <begin position="273"/>
        <end position="282"/>
    </location>
</feature>
<name>A0AAV2R692_MEGNR</name>
<protein>
    <submittedName>
        <fullName evidence="2">Uncharacterized protein</fullName>
    </submittedName>
</protein>
<evidence type="ECO:0000313" key="2">
    <source>
        <dbReference type="EMBL" id="CAL4111784.1"/>
    </source>
</evidence>
<feature type="non-terminal residue" evidence="2">
    <location>
        <position position="1"/>
    </location>
</feature>
<feature type="non-terminal residue" evidence="2">
    <location>
        <position position="293"/>
    </location>
</feature>
<gene>
    <name evidence="2" type="ORF">MNOR_LOCUS19720</name>
</gene>
<dbReference type="AlphaFoldDB" id="A0AAV2R692"/>
<feature type="compositionally biased region" description="Acidic residues" evidence="1">
    <location>
        <begin position="234"/>
        <end position="243"/>
    </location>
</feature>
<evidence type="ECO:0000256" key="1">
    <source>
        <dbReference type="SAM" id="MobiDB-lite"/>
    </source>
</evidence>